<evidence type="ECO:0000256" key="2">
    <source>
        <dbReference type="SAM" id="Phobius"/>
    </source>
</evidence>
<dbReference type="InterPro" id="IPR018392">
    <property type="entry name" value="LysM"/>
</dbReference>
<dbReference type="InterPro" id="IPR036779">
    <property type="entry name" value="LysM_dom_sf"/>
</dbReference>
<dbReference type="Gene3D" id="2.180.10.10">
    <property type="entry name" value="RHS repeat-associated core"/>
    <property type="match status" value="1"/>
</dbReference>
<dbReference type="Pfam" id="PF13946">
    <property type="entry name" value="DUF4214"/>
    <property type="match status" value="3"/>
</dbReference>
<keyword evidence="2" id="KW-0472">Membrane</keyword>
<evidence type="ECO:0000313" key="5">
    <source>
        <dbReference type="Proteomes" id="UP001216510"/>
    </source>
</evidence>
<accession>A0ABY8BJ99</accession>
<dbReference type="InterPro" id="IPR025282">
    <property type="entry name" value="DUF4214"/>
</dbReference>
<dbReference type="EMBL" id="CP119083">
    <property type="protein sequence ID" value="WEF36027.1"/>
    <property type="molecule type" value="Genomic_DNA"/>
</dbReference>
<reference evidence="4 5" key="1">
    <citation type="submission" date="2023-02" db="EMBL/GenBank/DDBJ databases">
        <title>Gemone sequence of Telluria chitinolytica ACM 3522T.</title>
        <authorList>
            <person name="Frediansyah A."/>
            <person name="Miess H."/>
            <person name="Gross H."/>
        </authorList>
    </citation>
    <scope>NUCLEOTIDE SEQUENCE [LARGE SCALE GENOMIC DNA]</scope>
    <source>
        <strain evidence="4 5">ACM 3522</strain>
    </source>
</reference>
<dbReference type="InterPro" id="IPR038255">
    <property type="entry name" value="PBS_linker_sf"/>
</dbReference>
<protein>
    <submittedName>
        <fullName evidence="4">DUF4214 domain-containing protein</fullName>
    </submittedName>
</protein>
<name>A0ABY8BJ99_9BURK</name>
<dbReference type="Gene3D" id="1.10.3130.20">
    <property type="entry name" value="Phycobilisome linker domain"/>
    <property type="match status" value="3"/>
</dbReference>
<gene>
    <name evidence="4" type="ORF">PX653_28165</name>
</gene>
<keyword evidence="5" id="KW-1185">Reference proteome</keyword>
<dbReference type="Proteomes" id="UP001216510">
    <property type="component" value="Chromosome"/>
</dbReference>
<dbReference type="InterPro" id="IPR031325">
    <property type="entry name" value="RHS_repeat"/>
</dbReference>
<dbReference type="Pfam" id="PF05593">
    <property type="entry name" value="RHS_repeat"/>
    <property type="match status" value="1"/>
</dbReference>
<keyword evidence="2" id="KW-1133">Transmembrane helix</keyword>
<evidence type="ECO:0000259" key="3">
    <source>
        <dbReference type="PROSITE" id="PS51782"/>
    </source>
</evidence>
<feature type="transmembrane region" description="Helical" evidence="2">
    <location>
        <begin position="2429"/>
        <end position="2452"/>
    </location>
</feature>
<keyword evidence="2" id="KW-0812">Transmembrane</keyword>
<evidence type="ECO:0000256" key="1">
    <source>
        <dbReference type="SAM" id="MobiDB-lite"/>
    </source>
</evidence>
<dbReference type="NCBIfam" id="TIGR01643">
    <property type="entry name" value="YD_repeat_2x"/>
    <property type="match status" value="1"/>
</dbReference>
<feature type="domain" description="LysM" evidence="3">
    <location>
        <begin position="2303"/>
        <end position="2351"/>
    </location>
</feature>
<organism evidence="4 5">
    <name type="scientific">Pseudoduganella chitinolytica</name>
    <dbReference type="NCBI Taxonomy" id="34070"/>
    <lineage>
        <taxon>Bacteria</taxon>
        <taxon>Pseudomonadati</taxon>
        <taxon>Pseudomonadota</taxon>
        <taxon>Betaproteobacteria</taxon>
        <taxon>Burkholderiales</taxon>
        <taxon>Oxalobacteraceae</taxon>
        <taxon>Telluria group</taxon>
        <taxon>Pseudoduganella</taxon>
    </lineage>
</organism>
<sequence length="3007" mass="315125">MLFNRAPDLAGLNFWLDSANLGTSTASMFSGMLRSSEAAARLTGTPADIVAKIFREAFGSTQVPAGDTPQQIAHWTERYTAATAADGTASADQRGLVLADLLAYMSKANNAGANVLNNRADAIRNYVVTQRGSDEKVAAELMQQAPSDRAGAIAKGTELGTLERNRLALIEMYVALFGRAPDQGGLVFWTDSMTKGVTIEQAAEGMLNSPEAMQTWLYPTAGLTPQQYNEQLVNRAYSLSLGRAPTADELAGWLSKLNAGTLGRGPFVAQFVNQVAKYTGTDAARIADRNLFVNKVSVSYTAVVTAGGVLPAGGSGAALLAGITSAATAQEAAEKALLAARTAVELAKNANNAAGIAAGATPLEDIRRTITRLYLTVLGRVPDKAGMDYYVPATAYTREQWNGVTLGFLNSTEAQGFLGDWKTMDKATFVRKLYLNALGTIPAGAVVQEEMNGYIARLNGGATNAEIAYEIATRMLTSQYLGTAELAAEAVLNNKTAVGLTAGLTLTLADTATQRAVLSLVTATDFTAALNYAYSGSQTALTNKLNQLRDTTTAAGTLADAMSAAATAETAARAANTTLQASPAAVYRLQLTQLYVALLGRSATNPPDAAGVQFYVNNNATLEQVVQSFLASPEGAPLFPASLGNAAFVDRVVAQVLGSASLIGASERAAWTAQLSATPAATRSKIALDIVNSVMNYATNGAVIAVGADYLTARGNLLQRVSDAFVKLDQATAAEVTRITNLRASLKASLDTLTAQLTPLQTAMNSADSARTSALSAATTAINNANATGDASAAKRLTIVRMYATLLQRKAGAGPTLADTNYYLNGKPEEIAQAFINSPEGRTYFPAGSSNAAFITQLYSTILGRSPIQSDIDYYSNVLVQNAANPNIRGLVAAGMIENFFVNYTDNTASQLTYKKAMDDKIAGFLTAINGTAATASSNASAVLTEATRLYNAIGTAQTAKTNAETAARNAQAGYTDGQAMLSLSRTAVEQVYAALRGTADYSGALFWIRGVATGPATINDVMNGILNGEYPADAAGFVGRLYQITLGRTGSTAEINYWAAQVPTNGRLYVAQQIMNSSEGKGVWGPKVATIDATLVARARADIKTKTDADAAVTTATTNLSTAQRNYDGYGWTVASATSARDAAAKVATTMANLVTAHRSVITADEKYLAYVNAKAAYDVKKAEWDPANAKYQAALAEPLAQYQAAAALGSTIRTASAAFATAAKALPAVVLNTTPAKVQAQQLTQLYFTLLNRAPTLSELYFAIDRMAERATMADIAATLLRSAEGLSRYPAAQTNDAFVRQLYTLGLNRTADTGGLKFYVDQLVAGVSRAELASRFIQSVNLANNSDTTTFANRAGTMLRTLGATTVTSAMVDAIIDAGAELARQKTVAFDAAAAAALAASPEAQRTTQLTRLYVTILNRTPDLGGLNFYANGMRNNASLTIDAVAQLILDSPEAQRLLPSSLSATAFVGKIFEMAMGRAATSAELTQYSAMLPANTRGKVVNAIINGVLNYKGTDRVQQATQLGFVAKMSLALNEVAGLASSDDTANQAAIALLDRVVKLGVKTHYMADAVVATANVQQGSQGIGGTNLITVDRWGNIVAMADQRDPNFRITYQYNYNNQLVSQSRNARAGDAVVSASTRYDALGRVVAQVDYNGNKNTTTYDSEGNVRREHHADGGIVTSSYNLFGNRLSVQQPDTVVNGAAAPGVLTKYSYDHLGNLKSTSIGTPVLVYVAVNTGQNDFEWKPTVSMQMAQSFVYDELGRQIRNTGTDGVSTVLEYDLDGNVIASATQATPGAGLLYRTVTLFDAQHQKVAMRDANNNTMTWTYDHGRMVSSVDMGKVETTYGHDQAGRLVTQKSGRGQDLRYTFTGANLTRIEDNATHLTTSYTYDANGNRLTEQQQYRGPLANLPSRVQNNTLRYDWQNRLVSIKDDVYTLTYKYDNNGNRTQITTQYGTTTLQSYNAYDAMNRQTVVNGDWVNGKAVFGERGHEITYDKSGNRLTDTFKGVKVGFTGTVYTATAGQTTTEYYTYDAAGRLESTKRDVLTIDVRRYDAAGRVTQSGLKDKVASGAGGGVGGAMAAAAAQASIAGTLKELGITSAGRIYSYDVGGHITRQKDLKADLGTAQDTYFVSDQWNPGGGYDAMGNLTGYTVVIPGTKRGSNGRYIIKYSLFDSYKEDSTTLATNNTTNISHYDVNGNRTSITKGVLETVLLDPGTVTENDGIMTVEGQRYEDRVRDLGEVVNRLWYDADGHIQSHTAGGQTEFNLIVNGQVYGEESQTADNILGSNYLGVTSASLAAAPSSYSVQSTNETLQGIAQSIWGDANLWYLIADANALGSDAKLAVGQVLRIPARVNTVHGDYGTYKPYDPSEQIGSTAPVMPEPKAGKGGCGGLGQIVMIVVAVVATIYTAGAAAGLMNVAVAGATSTFATGVGVLAGSAGFGAAALGAAAIGGAVGSIASQAVGIAAGIQDGFNWKGVALSALGAGVGAGVAAGASSLGSVFTGTGATAQMARAALGSAISQKVAVATGLQEHFDWRNVAASAAGAGVGAKLNANQTFQNAFSFSDLARGTVSGIATGTVASIVRGGKIDMVRIATDAFGNALADNLTAQMSASSAREQRLAAMDKQIDDVMADVLANGERFASTATDPRSKWPTIARGGSLSDNPDGADYPTGVLGEDEAYTKHMYAGPKGEAFPVIQTADGRVLAYPAATAATELVTGADIPQVIISGKLAREALLASDAAIATQSDSSSSSSLGSNAYDWLNDRRSTAVYVATGVYDATMRSTYMSTIHKASDAAVASIDQLGAGNTQQIRAIAEEVSNIRNVTRTATQAKLTPWGGYLSRAIEGKTPTFDQRYDARAAKLVRSGIAQPTEFQILRGVAEGAGKSNPTVTRLTTASRVLGPVAALGGMGMSGYEIYKAAPNDRLRVGVSEGAGMIGGLAGGVFGTTASVAALTGLAALTGVAAIASAPMLMIGALAVGGYAAYKGGDWGRTAGDYSYRLMSGN</sequence>
<dbReference type="InterPro" id="IPR006530">
    <property type="entry name" value="YD"/>
</dbReference>
<evidence type="ECO:0000313" key="4">
    <source>
        <dbReference type="EMBL" id="WEF36027.1"/>
    </source>
</evidence>
<dbReference type="PROSITE" id="PS51782">
    <property type="entry name" value="LYSM"/>
    <property type="match status" value="1"/>
</dbReference>
<proteinExistence type="predicted"/>
<feature type="transmembrane region" description="Helical" evidence="2">
    <location>
        <begin position="2394"/>
        <end position="2417"/>
    </location>
</feature>
<feature type="transmembrane region" description="Helical" evidence="2">
    <location>
        <begin position="2941"/>
        <end position="2962"/>
    </location>
</feature>
<feature type="transmembrane region" description="Helical" evidence="2">
    <location>
        <begin position="2968"/>
        <end position="2987"/>
    </location>
</feature>
<feature type="region of interest" description="Disordered" evidence="1">
    <location>
        <begin position="2647"/>
        <end position="2671"/>
    </location>
</feature>
<dbReference type="Gene3D" id="3.10.350.10">
    <property type="entry name" value="LysM domain"/>
    <property type="match status" value="1"/>
</dbReference>